<evidence type="ECO:0000256" key="2">
    <source>
        <dbReference type="ARBA" id="ARBA00010110"/>
    </source>
</evidence>
<comment type="subcellular location">
    <subcellularLocation>
        <location evidence="1 9">Cell membrane</location>
        <topology evidence="1 9">Multi-pass membrane protein</topology>
    </subcellularLocation>
</comment>
<protein>
    <submittedName>
        <fullName evidence="12">Putative arsenical-resistance protein</fullName>
    </submittedName>
</protein>
<dbReference type="GO" id="GO:0015104">
    <property type="term" value="F:antimonite transmembrane transporter activity"/>
    <property type="evidence" value="ECO:0007669"/>
    <property type="project" value="TreeGrafter"/>
</dbReference>
<feature type="transmembrane region" description="Helical" evidence="11">
    <location>
        <begin position="99"/>
        <end position="118"/>
    </location>
</feature>
<evidence type="ECO:0000256" key="1">
    <source>
        <dbReference type="ARBA" id="ARBA00004651"/>
    </source>
</evidence>
<proteinExistence type="inferred from homology"/>
<evidence type="ECO:0000256" key="10">
    <source>
        <dbReference type="SAM" id="MobiDB-lite"/>
    </source>
</evidence>
<evidence type="ECO:0000256" key="9">
    <source>
        <dbReference type="PIRNR" id="PIRNR005508"/>
    </source>
</evidence>
<dbReference type="NCBIfam" id="TIGR00832">
    <property type="entry name" value="acr3"/>
    <property type="match status" value="1"/>
</dbReference>
<dbReference type="Pfam" id="PF01758">
    <property type="entry name" value="SBF"/>
    <property type="match status" value="1"/>
</dbReference>
<feature type="transmembrane region" description="Helical" evidence="11">
    <location>
        <begin position="139"/>
        <end position="162"/>
    </location>
</feature>
<organism evidence="12">
    <name type="scientific">Rosellinia necatrix</name>
    <name type="common">White root-rot fungus</name>
    <dbReference type="NCBI Taxonomy" id="77044"/>
    <lineage>
        <taxon>Eukaryota</taxon>
        <taxon>Fungi</taxon>
        <taxon>Dikarya</taxon>
        <taxon>Ascomycota</taxon>
        <taxon>Pezizomycotina</taxon>
        <taxon>Sordariomycetes</taxon>
        <taxon>Xylariomycetidae</taxon>
        <taxon>Xylariales</taxon>
        <taxon>Xylariaceae</taxon>
        <taxon>Rosellinia</taxon>
    </lineage>
</organism>
<keyword evidence="4 9" id="KW-1003">Cell membrane</keyword>
<sequence>MAERMSIGVGADSRVTRLDVIEDDHEKQNRQGATTNSDPESQHDVSRTPPPDPKKSSAFKSLGLLDRYLAVWILIAIILGILLGNFVPSTAAALDRGRFVGVSVPIAVGLLVMMYPILCKVRFESLAEVFAHRGIWKQIGFSIFMNWIVAPFLMLALAWATLPDQPDLRAGLILVGLGRCIAMVLIWTDLAGGDGEYCAILVAVNSILQIVLFAPLAVFFIRIISGASGALDVHYEVVATSVAVFLGIPFGAALVSRFGLRALAGPEWYQNVFLRFVAPWSLIGLLYTIVVLFAYQGQQVVHQVVAVVRVAVPLAVYFVTIFFVTLWATHRARFGYRLGTAQSFTAASNNFELAIAVAVATYGPYSDQALASTVGPLIEVPVLLGLVYVVKWIGKRWDWKE</sequence>
<keyword evidence="13" id="KW-1185">Reference proteome</keyword>
<dbReference type="PIRSF" id="PIRSF005508">
    <property type="entry name" value="Acr3"/>
    <property type="match status" value="1"/>
</dbReference>
<evidence type="ECO:0000313" key="13">
    <source>
        <dbReference type="Proteomes" id="UP000054516"/>
    </source>
</evidence>
<keyword evidence="7 9" id="KW-1133">Transmembrane helix</keyword>
<keyword evidence="8 9" id="KW-0472">Membrane</keyword>
<feature type="transmembrane region" description="Helical" evidence="11">
    <location>
        <begin position="237"/>
        <end position="260"/>
    </location>
</feature>
<feature type="transmembrane region" description="Helical" evidence="11">
    <location>
        <begin position="199"/>
        <end position="225"/>
    </location>
</feature>
<gene>
    <name evidence="12" type="ORF">SAMD00023353_8300370</name>
</gene>
<evidence type="ECO:0000256" key="8">
    <source>
        <dbReference type="ARBA" id="ARBA00023136"/>
    </source>
</evidence>
<evidence type="ECO:0000256" key="3">
    <source>
        <dbReference type="ARBA" id="ARBA00022448"/>
    </source>
</evidence>
<dbReference type="FunFam" id="1.20.1530.20:FF:000009">
    <property type="entry name" value="Arsenite transporter, ACR3 family"/>
    <property type="match status" value="1"/>
</dbReference>
<dbReference type="GO" id="GO:0015105">
    <property type="term" value="F:arsenite transmembrane transporter activity"/>
    <property type="evidence" value="ECO:0007669"/>
    <property type="project" value="TreeGrafter"/>
</dbReference>
<evidence type="ECO:0000256" key="11">
    <source>
        <dbReference type="SAM" id="Phobius"/>
    </source>
</evidence>
<dbReference type="GO" id="GO:0005886">
    <property type="term" value="C:plasma membrane"/>
    <property type="evidence" value="ECO:0007669"/>
    <property type="project" value="UniProtKB-SubCell"/>
</dbReference>
<dbReference type="AlphaFoldDB" id="A0A1W2TUT8"/>
<accession>A0A1W2TUT8</accession>
<feature type="region of interest" description="Disordered" evidence="10">
    <location>
        <begin position="16"/>
        <end position="55"/>
    </location>
</feature>
<evidence type="ECO:0000313" key="12">
    <source>
        <dbReference type="EMBL" id="GAP92378.1"/>
    </source>
</evidence>
<feature type="transmembrane region" description="Helical" evidence="11">
    <location>
        <begin position="168"/>
        <end position="187"/>
    </location>
</feature>
<keyword evidence="5 9" id="KW-0812">Transmembrane</keyword>
<dbReference type="InterPro" id="IPR004706">
    <property type="entry name" value="Arsenical-R_Acr3"/>
</dbReference>
<comment type="similarity">
    <text evidence="2 9">Belongs to the arsenical resistance-3 (ACR3) (TC 2.A.59) family.</text>
</comment>
<feature type="compositionally biased region" description="Polar residues" evidence="10">
    <location>
        <begin position="30"/>
        <end position="39"/>
    </location>
</feature>
<dbReference type="EMBL" id="DF977528">
    <property type="protein sequence ID" value="GAP92378.1"/>
    <property type="molecule type" value="Genomic_DNA"/>
</dbReference>
<evidence type="ECO:0000256" key="4">
    <source>
        <dbReference type="ARBA" id="ARBA00022475"/>
    </source>
</evidence>
<reference evidence="12" key="1">
    <citation type="submission" date="2016-03" db="EMBL/GenBank/DDBJ databases">
        <title>Draft genome sequence of Rosellinia necatrix.</title>
        <authorList>
            <person name="Kanematsu S."/>
        </authorList>
    </citation>
    <scope>NUCLEOTIDE SEQUENCE [LARGE SCALE GENOMIC DNA]</scope>
    <source>
        <strain evidence="12">W97</strain>
    </source>
</reference>
<dbReference type="GO" id="GO:0015297">
    <property type="term" value="F:antiporter activity"/>
    <property type="evidence" value="ECO:0007669"/>
    <property type="project" value="UniProtKB-UniRule"/>
</dbReference>
<evidence type="ECO:0000256" key="5">
    <source>
        <dbReference type="ARBA" id="ARBA00022692"/>
    </source>
</evidence>
<dbReference type="PANTHER" id="PTHR43057:SF1">
    <property type="entry name" value="ARSENICAL-RESISTANCE PROTEIN 3"/>
    <property type="match status" value="1"/>
</dbReference>
<dbReference type="PANTHER" id="PTHR43057">
    <property type="entry name" value="ARSENITE EFFLUX TRANSPORTER"/>
    <property type="match status" value="1"/>
</dbReference>
<keyword evidence="6" id="KW-0059">Arsenical resistance</keyword>
<dbReference type="InterPro" id="IPR002657">
    <property type="entry name" value="BilAc:Na_symport/Acr3"/>
</dbReference>
<feature type="compositionally biased region" description="Basic and acidic residues" evidence="10">
    <location>
        <begin position="16"/>
        <end position="29"/>
    </location>
</feature>
<feature type="transmembrane region" description="Helical" evidence="11">
    <location>
        <begin position="307"/>
        <end position="329"/>
    </location>
</feature>
<evidence type="ECO:0000256" key="6">
    <source>
        <dbReference type="ARBA" id="ARBA00022849"/>
    </source>
</evidence>
<feature type="transmembrane region" description="Helical" evidence="11">
    <location>
        <begin position="68"/>
        <end position="87"/>
    </location>
</feature>
<dbReference type="OMA" id="MVLMWGY"/>
<feature type="transmembrane region" description="Helical" evidence="11">
    <location>
        <begin position="272"/>
        <end position="295"/>
    </location>
</feature>
<evidence type="ECO:0000256" key="7">
    <source>
        <dbReference type="ARBA" id="ARBA00022989"/>
    </source>
</evidence>
<dbReference type="Gene3D" id="1.20.1530.20">
    <property type="match status" value="1"/>
</dbReference>
<name>A0A1W2TUT8_ROSNE</name>
<dbReference type="GO" id="GO:0046685">
    <property type="term" value="P:response to arsenic-containing substance"/>
    <property type="evidence" value="ECO:0007669"/>
    <property type="project" value="UniProtKB-KW"/>
</dbReference>
<keyword evidence="3 9" id="KW-0813">Transport</keyword>
<dbReference type="InterPro" id="IPR038770">
    <property type="entry name" value="Na+/solute_symporter_sf"/>
</dbReference>
<dbReference type="Proteomes" id="UP000054516">
    <property type="component" value="Unassembled WGS sequence"/>
</dbReference>
<dbReference type="OrthoDB" id="187348at2759"/>
<dbReference type="STRING" id="77044.A0A1W2TUT8"/>